<evidence type="ECO:0000256" key="5">
    <source>
        <dbReference type="ARBA" id="ARBA00022519"/>
    </source>
</evidence>
<dbReference type="PROSITE" id="PS52015">
    <property type="entry name" value="TONB_CTD"/>
    <property type="match status" value="1"/>
</dbReference>
<reference evidence="11 12" key="1">
    <citation type="submission" date="2020-02" db="EMBL/GenBank/DDBJ databases">
        <title>Draft genome sequence of two Spirosoma agri KCTC 52727 and Spirosoma terrae KCTC 52035.</title>
        <authorList>
            <person name="Rojas J."/>
            <person name="Ambika Manirajan B."/>
            <person name="Ratering S."/>
            <person name="Suarez C."/>
            <person name="Schnell S."/>
        </authorList>
    </citation>
    <scope>NUCLEOTIDE SEQUENCE [LARGE SCALE GENOMIC DNA]</scope>
    <source>
        <strain evidence="11 12">KCTC 52727</strain>
    </source>
</reference>
<dbReference type="PRINTS" id="PR01374">
    <property type="entry name" value="TONBPROTEIN"/>
</dbReference>
<accession>A0A6M0IT64</accession>
<dbReference type="NCBIfam" id="TIGR01352">
    <property type="entry name" value="tonB_Cterm"/>
    <property type="match status" value="1"/>
</dbReference>
<dbReference type="GO" id="GO:0015031">
    <property type="term" value="P:protein transport"/>
    <property type="evidence" value="ECO:0007669"/>
    <property type="project" value="UniProtKB-KW"/>
</dbReference>
<dbReference type="GO" id="GO:0015891">
    <property type="term" value="P:siderophore transport"/>
    <property type="evidence" value="ECO:0007669"/>
    <property type="project" value="InterPro"/>
</dbReference>
<dbReference type="Gene3D" id="3.30.1150.10">
    <property type="match status" value="1"/>
</dbReference>
<dbReference type="Pfam" id="PF03544">
    <property type="entry name" value="TonB_C"/>
    <property type="match status" value="1"/>
</dbReference>
<keyword evidence="12" id="KW-1185">Reference proteome</keyword>
<keyword evidence="6" id="KW-0812">Transmembrane</keyword>
<dbReference type="SUPFAM" id="SSF74653">
    <property type="entry name" value="TolA/TonB C-terminal domain"/>
    <property type="match status" value="1"/>
</dbReference>
<dbReference type="InterPro" id="IPR006260">
    <property type="entry name" value="TonB/TolA_C"/>
</dbReference>
<dbReference type="PANTHER" id="PTHR33446">
    <property type="entry name" value="PROTEIN TONB-RELATED"/>
    <property type="match status" value="1"/>
</dbReference>
<evidence type="ECO:0000256" key="7">
    <source>
        <dbReference type="ARBA" id="ARBA00022927"/>
    </source>
</evidence>
<evidence type="ECO:0000256" key="1">
    <source>
        <dbReference type="ARBA" id="ARBA00004383"/>
    </source>
</evidence>
<organism evidence="11 12">
    <name type="scientific">Spirosoma agri</name>
    <dbReference type="NCBI Taxonomy" id="1987381"/>
    <lineage>
        <taxon>Bacteria</taxon>
        <taxon>Pseudomonadati</taxon>
        <taxon>Bacteroidota</taxon>
        <taxon>Cytophagia</taxon>
        <taxon>Cytophagales</taxon>
        <taxon>Cytophagaceae</taxon>
        <taxon>Spirosoma</taxon>
    </lineage>
</organism>
<dbReference type="RefSeq" id="WP_164043661.1">
    <property type="nucleotide sequence ID" value="NZ_JAAGNZ010000004.1"/>
</dbReference>
<evidence type="ECO:0000313" key="12">
    <source>
        <dbReference type="Proteomes" id="UP000477386"/>
    </source>
</evidence>
<dbReference type="PANTHER" id="PTHR33446:SF2">
    <property type="entry name" value="PROTEIN TONB"/>
    <property type="match status" value="1"/>
</dbReference>
<keyword evidence="9" id="KW-0472">Membrane</keyword>
<proteinExistence type="inferred from homology"/>
<keyword evidence="7" id="KW-0653">Protein transport</keyword>
<evidence type="ECO:0000313" key="11">
    <source>
        <dbReference type="EMBL" id="NEU70353.1"/>
    </source>
</evidence>
<evidence type="ECO:0000256" key="2">
    <source>
        <dbReference type="ARBA" id="ARBA00006555"/>
    </source>
</evidence>
<protein>
    <submittedName>
        <fullName evidence="11">Energy transducer TonB</fullName>
    </submittedName>
</protein>
<dbReference type="InterPro" id="IPR003538">
    <property type="entry name" value="TonB"/>
</dbReference>
<evidence type="ECO:0000256" key="3">
    <source>
        <dbReference type="ARBA" id="ARBA00022448"/>
    </source>
</evidence>
<evidence type="ECO:0000256" key="6">
    <source>
        <dbReference type="ARBA" id="ARBA00022692"/>
    </source>
</evidence>
<keyword evidence="3" id="KW-0813">Transport</keyword>
<evidence type="ECO:0000256" key="8">
    <source>
        <dbReference type="ARBA" id="ARBA00022989"/>
    </source>
</evidence>
<dbReference type="GO" id="GO:0030288">
    <property type="term" value="C:outer membrane-bounded periplasmic space"/>
    <property type="evidence" value="ECO:0007669"/>
    <property type="project" value="InterPro"/>
</dbReference>
<comment type="caution">
    <text evidence="11">The sequence shown here is derived from an EMBL/GenBank/DDBJ whole genome shotgun (WGS) entry which is preliminary data.</text>
</comment>
<keyword evidence="4" id="KW-1003">Cell membrane</keyword>
<dbReference type="EMBL" id="JAAGNZ010000004">
    <property type="protein sequence ID" value="NEU70353.1"/>
    <property type="molecule type" value="Genomic_DNA"/>
</dbReference>
<gene>
    <name evidence="11" type="ORF">GK091_25985</name>
</gene>
<sequence>MTQQRKNGLANDCGRILPIFMLLIEFMTACSQLSVVTKTAQPTSQTISNEPIFTVVEVPPSFPGGNAQLSSYLRTNVRYPEAARKAKVDGRVFVSFIVTKEGHLEDVTILKGYGYGLDEEALRLVQTMPTWVPGRQANRPVSVKFNLVVPFDLTSSK</sequence>
<dbReference type="GO" id="GO:0098797">
    <property type="term" value="C:plasma membrane protein complex"/>
    <property type="evidence" value="ECO:0007669"/>
    <property type="project" value="TreeGrafter"/>
</dbReference>
<dbReference type="InterPro" id="IPR037682">
    <property type="entry name" value="TonB_C"/>
</dbReference>
<evidence type="ECO:0000256" key="9">
    <source>
        <dbReference type="ARBA" id="ARBA00023136"/>
    </source>
</evidence>
<keyword evidence="5" id="KW-0997">Cell inner membrane</keyword>
<evidence type="ECO:0000256" key="4">
    <source>
        <dbReference type="ARBA" id="ARBA00022475"/>
    </source>
</evidence>
<feature type="domain" description="TonB C-terminal" evidence="10">
    <location>
        <begin position="64"/>
        <end position="157"/>
    </location>
</feature>
<evidence type="ECO:0000259" key="10">
    <source>
        <dbReference type="PROSITE" id="PS52015"/>
    </source>
</evidence>
<dbReference type="GO" id="GO:0055085">
    <property type="term" value="P:transmembrane transport"/>
    <property type="evidence" value="ECO:0007669"/>
    <property type="project" value="InterPro"/>
</dbReference>
<comment type="similarity">
    <text evidence="2">Belongs to the TonB family.</text>
</comment>
<keyword evidence="8" id="KW-1133">Transmembrane helix</keyword>
<name>A0A6M0IT64_9BACT</name>
<dbReference type="Proteomes" id="UP000477386">
    <property type="component" value="Unassembled WGS sequence"/>
</dbReference>
<dbReference type="GO" id="GO:0031992">
    <property type="term" value="F:energy transducer activity"/>
    <property type="evidence" value="ECO:0007669"/>
    <property type="project" value="InterPro"/>
</dbReference>
<dbReference type="InterPro" id="IPR051045">
    <property type="entry name" value="TonB-dependent_transducer"/>
</dbReference>
<dbReference type="AlphaFoldDB" id="A0A6M0IT64"/>
<comment type="subcellular location">
    <subcellularLocation>
        <location evidence="1">Cell inner membrane</location>
        <topology evidence="1">Single-pass membrane protein</topology>
        <orientation evidence="1">Periplasmic side</orientation>
    </subcellularLocation>
</comment>